<reference evidence="1" key="1">
    <citation type="submission" date="2021-10" db="EMBL/GenBank/DDBJ databases">
        <title>Psilocybe cubensis genome.</title>
        <authorList>
            <person name="Mckernan K.J."/>
            <person name="Crawford S."/>
            <person name="Trippe A."/>
            <person name="Kane L.T."/>
            <person name="Mclaughlin S."/>
        </authorList>
    </citation>
    <scope>NUCLEOTIDE SEQUENCE</scope>
    <source>
        <strain evidence="1">MGC-MH-2018</strain>
    </source>
</reference>
<evidence type="ECO:0000313" key="1">
    <source>
        <dbReference type="EMBL" id="KAH9478173.1"/>
    </source>
</evidence>
<name>A0ACB8GQZ9_PSICU</name>
<accession>A0ACB8GQZ9</accession>
<protein>
    <submittedName>
        <fullName evidence="1">Fatty-acyl coenzyme A oxidase</fullName>
    </submittedName>
</protein>
<sequence>MTGIISCMLGNYLSITGTPRYFLPVDNYWIRANPGPTGTTGFDGGINSAILRYVNATAEDPTTNSTASNPLVETNLVPLDGAAAPGTPGVGLADVNIDLEFSFNGTMFTVNDAAWTTPTVPVLLQIMSGTLTAQDLLPSGSFYVLPPNKVIEISMPGGSAGAPHPLHLHGHTFSVVRSAGNSSYNYVNPIRRDVVNTGSDTTDSVTIRFTTDNAGPWFLHCHIDWHLDVGFAVVMAEDVDTVEGSTPSSDWSTLCPTFDALPVQTFT</sequence>
<evidence type="ECO:0000313" key="2">
    <source>
        <dbReference type="Proteomes" id="UP000664032"/>
    </source>
</evidence>
<dbReference type="Proteomes" id="UP000664032">
    <property type="component" value="Unassembled WGS sequence"/>
</dbReference>
<keyword evidence="2" id="KW-1185">Reference proteome</keyword>
<organism evidence="1 2">
    <name type="scientific">Psilocybe cubensis</name>
    <name type="common">Psychedelic mushroom</name>
    <name type="synonym">Stropharia cubensis</name>
    <dbReference type="NCBI Taxonomy" id="181762"/>
    <lineage>
        <taxon>Eukaryota</taxon>
        <taxon>Fungi</taxon>
        <taxon>Dikarya</taxon>
        <taxon>Basidiomycota</taxon>
        <taxon>Agaricomycotina</taxon>
        <taxon>Agaricomycetes</taxon>
        <taxon>Agaricomycetidae</taxon>
        <taxon>Agaricales</taxon>
        <taxon>Agaricineae</taxon>
        <taxon>Strophariaceae</taxon>
        <taxon>Psilocybe</taxon>
    </lineage>
</organism>
<gene>
    <name evidence="1" type="ORF">JR316_0008626</name>
</gene>
<dbReference type="EMBL" id="JAFIQS020000008">
    <property type="protein sequence ID" value="KAH9478173.1"/>
    <property type="molecule type" value="Genomic_DNA"/>
</dbReference>
<comment type="caution">
    <text evidence="1">The sequence shown here is derived from an EMBL/GenBank/DDBJ whole genome shotgun (WGS) entry which is preliminary data.</text>
</comment>
<proteinExistence type="predicted"/>